<comment type="caution">
    <text evidence="3">The sequence shown here is derived from an EMBL/GenBank/DDBJ whole genome shotgun (WGS) entry which is preliminary data.</text>
</comment>
<dbReference type="RefSeq" id="WP_122964617.1">
    <property type="nucleotide sequence ID" value="NZ_BJMH01000019.1"/>
</dbReference>
<reference evidence="3 4" key="1">
    <citation type="submission" date="2019-06" db="EMBL/GenBank/DDBJ databases">
        <title>Whole genome shotgun sequence of Brevibacillus parabrevis NBRC 12334.</title>
        <authorList>
            <person name="Hosoyama A."/>
            <person name="Uohara A."/>
            <person name="Ohji S."/>
            <person name="Ichikawa N."/>
        </authorList>
    </citation>
    <scope>NUCLEOTIDE SEQUENCE [LARGE SCALE GENOMIC DNA]</scope>
    <source>
        <strain evidence="3 4">NBRC 12334</strain>
    </source>
</reference>
<name>A0A4Y3PHX8_BREPA</name>
<feature type="region of interest" description="Disordered" evidence="1">
    <location>
        <begin position="122"/>
        <end position="143"/>
    </location>
</feature>
<keyword evidence="2" id="KW-0732">Signal</keyword>
<feature type="signal peptide" evidence="2">
    <location>
        <begin position="1"/>
        <end position="24"/>
    </location>
</feature>
<proteinExistence type="predicted"/>
<dbReference type="Proteomes" id="UP000316882">
    <property type="component" value="Unassembled WGS sequence"/>
</dbReference>
<evidence type="ECO:0000256" key="1">
    <source>
        <dbReference type="SAM" id="MobiDB-lite"/>
    </source>
</evidence>
<sequence>MKKSVLFSGIALALAFSVIGYANASKQDDMVIVKQRIAEFKEKVDNDIASSFDINLDDLKKLDHKEVLKSEEYKGIAKIVMNIMLEQANGDVVPSIYMDEENNEMYILEKQADGTNILHKYSKNNEGSDTQRTVGAKNIGTDKEGWNEISTEKSEGKIIDFEEVK</sequence>
<dbReference type="STRING" id="54914.AV540_20030"/>
<gene>
    <name evidence="3" type="ORF">BPA01_36800</name>
</gene>
<feature type="chain" id="PRO_5022819502" description="DUF5105 domain-containing protein" evidence="2">
    <location>
        <begin position="25"/>
        <end position="165"/>
    </location>
</feature>
<organism evidence="3 4">
    <name type="scientific">Brevibacillus parabrevis</name>
    <dbReference type="NCBI Taxonomy" id="54914"/>
    <lineage>
        <taxon>Bacteria</taxon>
        <taxon>Bacillati</taxon>
        <taxon>Bacillota</taxon>
        <taxon>Bacilli</taxon>
        <taxon>Bacillales</taxon>
        <taxon>Paenibacillaceae</taxon>
        <taxon>Brevibacillus</taxon>
    </lineage>
</organism>
<evidence type="ECO:0000256" key="2">
    <source>
        <dbReference type="SAM" id="SignalP"/>
    </source>
</evidence>
<evidence type="ECO:0000313" key="3">
    <source>
        <dbReference type="EMBL" id="GEB34100.1"/>
    </source>
</evidence>
<feature type="compositionally biased region" description="Polar residues" evidence="1">
    <location>
        <begin position="124"/>
        <end position="133"/>
    </location>
</feature>
<dbReference type="AlphaFoldDB" id="A0A4Y3PHX8"/>
<keyword evidence="4" id="KW-1185">Reference proteome</keyword>
<evidence type="ECO:0008006" key="5">
    <source>
        <dbReference type="Google" id="ProtNLM"/>
    </source>
</evidence>
<dbReference type="EMBL" id="BJMH01000019">
    <property type="protein sequence ID" value="GEB34100.1"/>
    <property type="molecule type" value="Genomic_DNA"/>
</dbReference>
<evidence type="ECO:0000313" key="4">
    <source>
        <dbReference type="Proteomes" id="UP000316882"/>
    </source>
</evidence>
<accession>A0A4Y3PHX8</accession>
<protein>
    <recommendedName>
        <fullName evidence="5">DUF5105 domain-containing protein</fullName>
    </recommendedName>
</protein>